<dbReference type="OrthoDB" id="1123500at2"/>
<name>C7RW14_ACCRE</name>
<sequence length="61" mass="6600">MWGYDHGGGLMGIGMILLWLIPIALLVWLFAKAAAGRTSKDETHRPPPPKSLPAGEYDANP</sequence>
<keyword evidence="2" id="KW-0812">Transmembrane</keyword>
<reference evidence="3" key="2">
    <citation type="submission" date="2009-09" db="EMBL/GenBank/DDBJ databases">
        <title>Complete sequence of plasmid1 of Candidatus Accumulibacter phosphatis clade IIA str. UW-1.</title>
        <authorList>
            <consortium name="US DOE Joint Genome Institute"/>
            <person name="Martin H.G."/>
            <person name="Ivanova N."/>
            <person name="Kunin V."/>
            <person name="Warnecke F."/>
            <person name="Barry K."/>
            <person name="He S."/>
            <person name="Salamov A."/>
            <person name="Szeto E."/>
            <person name="Dalin E."/>
            <person name="Pangilinan J.L."/>
            <person name="Lapidus A."/>
            <person name="Lowry S."/>
            <person name="Kyrpides N.C."/>
            <person name="McMahon K.D."/>
            <person name="Hugenholtz P."/>
        </authorList>
    </citation>
    <scope>NUCLEOTIDE SEQUENCE [LARGE SCALE GENOMIC DNA]</scope>
    <source>
        <strain evidence="3">UW-1</strain>
        <plasmid evidence="3">pAph01</plasmid>
        <plasmid>UW-1</plasmid>
    </source>
</reference>
<reference evidence="3" key="1">
    <citation type="submission" date="2009-08" db="EMBL/GenBank/DDBJ databases">
        <authorList>
            <consortium name="US DOE Joint Genome Institute"/>
            <person name="Lucas S."/>
            <person name="Copeland A."/>
            <person name="Lapidus A."/>
            <person name="Glavina del Rio T."/>
            <person name="Dalin E."/>
            <person name="Tice H."/>
            <person name="Bruce D."/>
            <person name="Barry K."/>
            <person name="Pitluck S."/>
            <person name="Lowry S."/>
            <person name="Larimer F."/>
            <person name="Land M."/>
            <person name="Hauser L."/>
            <person name="Kyrpides N."/>
            <person name="Ivanova N."/>
            <person name="McMahon K.D."/>
            <person name="Hugenholtz P."/>
        </authorList>
    </citation>
    <scope>NUCLEOTIDE SEQUENCE</scope>
    <source>
        <strain evidence="3">UW-1</strain>
        <plasmid evidence="3">pAph01</plasmid>
    </source>
</reference>
<organism evidence="3">
    <name type="scientific">Accumulibacter regalis</name>
    <dbReference type="NCBI Taxonomy" id="522306"/>
    <lineage>
        <taxon>Bacteria</taxon>
        <taxon>Pseudomonadati</taxon>
        <taxon>Pseudomonadota</taxon>
        <taxon>Betaproteobacteria</taxon>
        <taxon>Candidatus Accumulibacter</taxon>
    </lineage>
</organism>
<proteinExistence type="predicted"/>
<protein>
    <recommendedName>
        <fullName evidence="4">SHOCT domain-containing protein</fullName>
    </recommendedName>
</protein>
<dbReference type="KEGG" id="app:CAP2UW1_4699"/>
<dbReference type="EMBL" id="CP001716">
    <property type="protein sequence ID" value="ACV37824.1"/>
    <property type="molecule type" value="Genomic_DNA"/>
</dbReference>
<gene>
    <name evidence="3" type="ordered locus">CAP2UW1_4699</name>
</gene>
<evidence type="ECO:0000313" key="3">
    <source>
        <dbReference type="EMBL" id="ACV37824.1"/>
    </source>
</evidence>
<keyword evidence="2" id="KW-1133">Transmembrane helix</keyword>
<dbReference type="HOGENOM" id="CLU_2911780_0_0_4"/>
<keyword evidence="2" id="KW-0472">Membrane</keyword>
<accession>C7RW14</accession>
<evidence type="ECO:0000256" key="2">
    <source>
        <dbReference type="SAM" id="Phobius"/>
    </source>
</evidence>
<evidence type="ECO:0008006" key="4">
    <source>
        <dbReference type="Google" id="ProtNLM"/>
    </source>
</evidence>
<dbReference type="AlphaFoldDB" id="C7RW14"/>
<feature type="transmembrane region" description="Helical" evidence="2">
    <location>
        <begin position="12"/>
        <end position="31"/>
    </location>
</feature>
<feature type="region of interest" description="Disordered" evidence="1">
    <location>
        <begin position="36"/>
        <end position="61"/>
    </location>
</feature>
<evidence type="ECO:0000256" key="1">
    <source>
        <dbReference type="SAM" id="MobiDB-lite"/>
    </source>
</evidence>
<geneLocation type="plasmid" evidence="3">
    <name>pAph01</name>
</geneLocation>
<keyword evidence="3" id="KW-0614">Plasmid</keyword>